<feature type="domain" description="AAA+ ATPase At3g28540-like C-terminal" evidence="2">
    <location>
        <begin position="10"/>
        <end position="83"/>
    </location>
</feature>
<accession>A0ABD1VRU1</accession>
<evidence type="ECO:0000259" key="2">
    <source>
        <dbReference type="Pfam" id="PF25568"/>
    </source>
</evidence>
<evidence type="ECO:0000313" key="3">
    <source>
        <dbReference type="EMBL" id="KAL2539438.1"/>
    </source>
</evidence>
<keyword evidence="3" id="KW-0378">Hydrolase</keyword>
<reference evidence="4" key="1">
    <citation type="submission" date="2024-07" db="EMBL/GenBank/DDBJ databases">
        <title>Two chromosome-level genome assemblies of Korean endemic species Abeliophyllum distichum and Forsythia ovata (Oleaceae).</title>
        <authorList>
            <person name="Jang H."/>
        </authorList>
    </citation>
    <scope>NUCLEOTIDE SEQUENCE [LARGE SCALE GENOMIC DNA]</scope>
</reference>
<keyword evidence="4" id="KW-1185">Reference proteome</keyword>
<comment type="caution">
    <text evidence="3">The sequence shown here is derived from an EMBL/GenBank/DDBJ whole genome shotgun (WGS) entry which is preliminary data.</text>
</comment>
<feature type="region of interest" description="Disordered" evidence="1">
    <location>
        <begin position="79"/>
        <end position="146"/>
    </location>
</feature>
<dbReference type="Gene3D" id="6.10.280.40">
    <property type="match status" value="1"/>
</dbReference>
<gene>
    <name evidence="3" type="ORF">Adt_00416</name>
</gene>
<dbReference type="InterPro" id="IPR058017">
    <property type="entry name" value="At3g28540-like_C"/>
</dbReference>
<dbReference type="EMBL" id="JBFOLK010000001">
    <property type="protein sequence ID" value="KAL2539438.1"/>
    <property type="molecule type" value="Genomic_DNA"/>
</dbReference>
<feature type="compositionally biased region" description="Basic and acidic residues" evidence="1">
    <location>
        <begin position="79"/>
        <end position="115"/>
    </location>
</feature>
<dbReference type="AlphaFoldDB" id="A0ABD1VRU1"/>
<organism evidence="3 4">
    <name type="scientific">Abeliophyllum distichum</name>
    <dbReference type="NCBI Taxonomy" id="126358"/>
    <lineage>
        <taxon>Eukaryota</taxon>
        <taxon>Viridiplantae</taxon>
        <taxon>Streptophyta</taxon>
        <taxon>Embryophyta</taxon>
        <taxon>Tracheophyta</taxon>
        <taxon>Spermatophyta</taxon>
        <taxon>Magnoliopsida</taxon>
        <taxon>eudicotyledons</taxon>
        <taxon>Gunneridae</taxon>
        <taxon>Pentapetalae</taxon>
        <taxon>asterids</taxon>
        <taxon>lamiids</taxon>
        <taxon>Lamiales</taxon>
        <taxon>Oleaceae</taxon>
        <taxon>Forsythieae</taxon>
        <taxon>Abeliophyllum</taxon>
    </lineage>
</organism>
<protein>
    <submittedName>
        <fullName evidence="3">P-loop containing nucleoside triphosphate hydrolase superfamily protein</fullName>
    </submittedName>
</protein>
<dbReference type="InterPro" id="IPR050747">
    <property type="entry name" value="Mitochondrial_chaperone_BCS1"/>
</dbReference>
<evidence type="ECO:0000256" key="1">
    <source>
        <dbReference type="SAM" id="MobiDB-lite"/>
    </source>
</evidence>
<dbReference type="GO" id="GO:0016787">
    <property type="term" value="F:hydrolase activity"/>
    <property type="evidence" value="ECO:0007669"/>
    <property type="project" value="UniProtKB-KW"/>
</dbReference>
<sequence>MDKHIDLSYCCFEAFKVLAKNYLDLESHKLFARIENLLEETKMTPADVAENLMPKSAEEDGEACLVRLIKALEEAKVKAEEEAKAKSEEEAKVKAEEQEKLKVEKEKEANGKEDIEINGVVKENGEDSKHSGSNTNVVKENGDVSH</sequence>
<proteinExistence type="predicted"/>
<evidence type="ECO:0000313" key="4">
    <source>
        <dbReference type="Proteomes" id="UP001604336"/>
    </source>
</evidence>
<dbReference type="Proteomes" id="UP001604336">
    <property type="component" value="Unassembled WGS sequence"/>
</dbReference>
<dbReference type="Pfam" id="PF25568">
    <property type="entry name" value="AAA_lid_At3g28540"/>
    <property type="match status" value="1"/>
</dbReference>
<name>A0ABD1VRU1_9LAMI</name>
<dbReference type="PANTHER" id="PTHR23070">
    <property type="entry name" value="BCS1 AAA-TYPE ATPASE"/>
    <property type="match status" value="1"/>
</dbReference>